<dbReference type="PANTHER" id="PTHR21716:SF53">
    <property type="entry name" value="PERMEASE PERM-RELATED"/>
    <property type="match status" value="1"/>
</dbReference>
<dbReference type="GO" id="GO:0005886">
    <property type="term" value="C:plasma membrane"/>
    <property type="evidence" value="ECO:0007669"/>
    <property type="project" value="UniProtKB-SubCell"/>
</dbReference>
<feature type="transmembrane region" description="Helical" evidence="8">
    <location>
        <begin position="293"/>
        <end position="311"/>
    </location>
</feature>
<feature type="transmembrane region" description="Helical" evidence="8">
    <location>
        <begin position="62"/>
        <end position="85"/>
    </location>
</feature>
<dbReference type="PANTHER" id="PTHR21716">
    <property type="entry name" value="TRANSMEMBRANE PROTEIN"/>
    <property type="match status" value="1"/>
</dbReference>
<evidence type="ECO:0000313" key="10">
    <source>
        <dbReference type="Proteomes" id="UP000178612"/>
    </source>
</evidence>
<proteinExistence type="inferred from homology"/>
<feature type="transmembrane region" description="Helical" evidence="8">
    <location>
        <begin position="20"/>
        <end position="41"/>
    </location>
</feature>
<evidence type="ECO:0000256" key="4">
    <source>
        <dbReference type="ARBA" id="ARBA00022475"/>
    </source>
</evidence>
<evidence type="ECO:0000256" key="5">
    <source>
        <dbReference type="ARBA" id="ARBA00022692"/>
    </source>
</evidence>
<keyword evidence="5 8" id="KW-0812">Transmembrane</keyword>
<evidence type="ECO:0000256" key="8">
    <source>
        <dbReference type="SAM" id="Phobius"/>
    </source>
</evidence>
<sequence>MEKLSITTGSWVRGAVVVGLAYVFYQISDFILVVIASIIIASAIEPVTQWAKRRSIPRLPTVIAVYILGALFLAGFFYFLLLPLIGEVSSFIRTLTVYSNSIVNNNVLSGMFKTQNIFGQIDTRGLLSDLNSYLNTFSEFLSQGVFTTVSVVFGGVVSFVIMIVLSFYLAVQEDGIGKFLRIIVPLKHENYAISLWRRSQVKIGYWMQGQLLLAVLIMVLVYVGLLIIGVPHALLLAFLAGVLELIPLFGPVLAAIPALFIAYTAGGMTTVAIVGLLYILIQQLENHVIYPLVVKKLVGVPAIISILALVIGGQLAGFLGIIISVPVAAVVMEFVNDLEERKIAKSAMPNG</sequence>
<dbReference type="Proteomes" id="UP000178612">
    <property type="component" value="Unassembled WGS sequence"/>
</dbReference>
<feature type="transmembrane region" description="Helical" evidence="8">
    <location>
        <begin position="211"/>
        <end position="240"/>
    </location>
</feature>
<dbReference type="InterPro" id="IPR002549">
    <property type="entry name" value="AI-2E-like"/>
</dbReference>
<comment type="caution">
    <text evidence="9">The sequence shown here is derived from an EMBL/GenBank/DDBJ whole genome shotgun (WGS) entry which is preliminary data.</text>
</comment>
<feature type="transmembrane region" description="Helical" evidence="8">
    <location>
        <begin position="145"/>
        <end position="171"/>
    </location>
</feature>
<keyword evidence="6 8" id="KW-1133">Transmembrane helix</keyword>
<accession>A0A1G2T3D4</accession>
<keyword evidence="4" id="KW-1003">Cell membrane</keyword>
<protein>
    <recommendedName>
        <fullName evidence="11">AI-2E family transporter</fullName>
    </recommendedName>
</protein>
<evidence type="ECO:0000256" key="6">
    <source>
        <dbReference type="ARBA" id="ARBA00022989"/>
    </source>
</evidence>
<keyword evidence="7 8" id="KW-0472">Membrane</keyword>
<evidence type="ECO:0000256" key="7">
    <source>
        <dbReference type="ARBA" id="ARBA00023136"/>
    </source>
</evidence>
<dbReference type="Pfam" id="PF01594">
    <property type="entry name" value="AI-2E_transport"/>
    <property type="match status" value="1"/>
</dbReference>
<keyword evidence="3" id="KW-0813">Transport</keyword>
<evidence type="ECO:0000256" key="2">
    <source>
        <dbReference type="ARBA" id="ARBA00009773"/>
    </source>
</evidence>
<evidence type="ECO:0000256" key="1">
    <source>
        <dbReference type="ARBA" id="ARBA00004651"/>
    </source>
</evidence>
<gene>
    <name evidence="9" type="ORF">A2758_00210</name>
</gene>
<evidence type="ECO:0008006" key="11">
    <source>
        <dbReference type="Google" id="ProtNLM"/>
    </source>
</evidence>
<evidence type="ECO:0000256" key="3">
    <source>
        <dbReference type="ARBA" id="ARBA00022448"/>
    </source>
</evidence>
<comment type="subcellular location">
    <subcellularLocation>
        <location evidence="1">Cell membrane</location>
        <topology evidence="1">Multi-pass membrane protein</topology>
    </subcellularLocation>
</comment>
<dbReference type="GO" id="GO:0055085">
    <property type="term" value="P:transmembrane transport"/>
    <property type="evidence" value="ECO:0007669"/>
    <property type="project" value="TreeGrafter"/>
</dbReference>
<dbReference type="AlphaFoldDB" id="A0A1G2T3D4"/>
<comment type="similarity">
    <text evidence="2">Belongs to the autoinducer-2 exporter (AI-2E) (TC 2.A.86) family.</text>
</comment>
<feature type="transmembrane region" description="Helical" evidence="8">
    <location>
        <begin position="252"/>
        <end position="281"/>
    </location>
</feature>
<feature type="transmembrane region" description="Helical" evidence="8">
    <location>
        <begin position="317"/>
        <end position="335"/>
    </location>
</feature>
<organism evidence="9 10">
    <name type="scientific">Candidatus Zambryskibacteria bacterium RIFCSPHIGHO2_01_FULL_49_18</name>
    <dbReference type="NCBI Taxonomy" id="1802740"/>
    <lineage>
        <taxon>Bacteria</taxon>
        <taxon>Candidatus Zambryskiibacteriota</taxon>
    </lineage>
</organism>
<evidence type="ECO:0000313" key="9">
    <source>
        <dbReference type="EMBL" id="OHA91528.1"/>
    </source>
</evidence>
<dbReference type="EMBL" id="MHVJ01000011">
    <property type="protein sequence ID" value="OHA91528.1"/>
    <property type="molecule type" value="Genomic_DNA"/>
</dbReference>
<name>A0A1G2T3D4_9BACT</name>
<reference evidence="9 10" key="1">
    <citation type="journal article" date="2016" name="Nat. Commun.">
        <title>Thousands of microbial genomes shed light on interconnected biogeochemical processes in an aquifer system.</title>
        <authorList>
            <person name="Anantharaman K."/>
            <person name="Brown C.T."/>
            <person name="Hug L.A."/>
            <person name="Sharon I."/>
            <person name="Castelle C.J."/>
            <person name="Probst A.J."/>
            <person name="Thomas B.C."/>
            <person name="Singh A."/>
            <person name="Wilkins M.J."/>
            <person name="Karaoz U."/>
            <person name="Brodie E.L."/>
            <person name="Williams K.H."/>
            <person name="Hubbard S.S."/>
            <person name="Banfield J.F."/>
        </authorList>
    </citation>
    <scope>NUCLEOTIDE SEQUENCE [LARGE SCALE GENOMIC DNA]</scope>
</reference>